<feature type="transmembrane region" description="Helical" evidence="1">
    <location>
        <begin position="523"/>
        <end position="547"/>
    </location>
</feature>
<proteinExistence type="predicted"/>
<dbReference type="PROSITE" id="PS50850">
    <property type="entry name" value="MFS"/>
    <property type="match status" value="1"/>
</dbReference>
<feature type="transmembrane region" description="Helical" evidence="1">
    <location>
        <begin position="282"/>
        <end position="303"/>
    </location>
</feature>
<dbReference type="Gene3D" id="1.20.1250.20">
    <property type="entry name" value="MFS general substrate transporter like domains"/>
    <property type="match status" value="2"/>
</dbReference>
<dbReference type="InterPro" id="IPR050327">
    <property type="entry name" value="Proton-linked_MCT"/>
</dbReference>
<keyword evidence="1" id="KW-1133">Transmembrane helix</keyword>
<dbReference type="PANTHER" id="PTHR11360:SF317">
    <property type="entry name" value="MAJOR FACILITATOR SUPERFAMILY (MFS) PROFILE DOMAIN-CONTAINING PROTEIN-RELATED"/>
    <property type="match status" value="1"/>
</dbReference>
<dbReference type="Pfam" id="PF07690">
    <property type="entry name" value="MFS_1"/>
    <property type="match status" value="1"/>
</dbReference>
<feature type="transmembrane region" description="Helical" evidence="1">
    <location>
        <begin position="128"/>
        <end position="146"/>
    </location>
</feature>
<feature type="transmembrane region" description="Helical" evidence="1">
    <location>
        <begin position="152"/>
        <end position="176"/>
    </location>
</feature>
<feature type="transmembrane region" description="Helical" evidence="1">
    <location>
        <begin position="428"/>
        <end position="449"/>
    </location>
</feature>
<dbReference type="InterPro" id="IPR020846">
    <property type="entry name" value="MFS_dom"/>
</dbReference>
<gene>
    <name evidence="3" type="ORF">LCGC14_1917250</name>
</gene>
<feature type="transmembrane region" description="Helical" evidence="1">
    <location>
        <begin position="367"/>
        <end position="385"/>
    </location>
</feature>
<evidence type="ECO:0000313" key="3">
    <source>
        <dbReference type="EMBL" id="KKL89182.1"/>
    </source>
</evidence>
<feature type="domain" description="Major facilitator superfamily (MFS) profile" evidence="2">
    <location>
        <begin position="47"/>
        <end position="491"/>
    </location>
</feature>
<keyword evidence="1" id="KW-0472">Membrane</keyword>
<feature type="transmembrane region" description="Helical" evidence="1">
    <location>
        <begin position="469"/>
        <end position="486"/>
    </location>
</feature>
<feature type="transmembrane region" description="Helical" evidence="1">
    <location>
        <begin position="188"/>
        <end position="208"/>
    </location>
</feature>
<dbReference type="AlphaFoldDB" id="A0A0F9IPL2"/>
<evidence type="ECO:0000259" key="2">
    <source>
        <dbReference type="PROSITE" id="PS50850"/>
    </source>
</evidence>
<dbReference type="CDD" id="cd17353">
    <property type="entry name" value="MFS_OFA_like"/>
    <property type="match status" value="1"/>
</dbReference>
<dbReference type="EMBL" id="LAZR01020359">
    <property type="protein sequence ID" value="KKL89182.1"/>
    <property type="molecule type" value="Genomic_DNA"/>
</dbReference>
<name>A0A0F9IPL2_9ZZZZ</name>
<evidence type="ECO:0000256" key="1">
    <source>
        <dbReference type="SAM" id="Phobius"/>
    </source>
</evidence>
<feature type="transmembrane region" description="Helical" evidence="1">
    <location>
        <begin position="332"/>
        <end position="355"/>
    </location>
</feature>
<organism evidence="3">
    <name type="scientific">marine sediment metagenome</name>
    <dbReference type="NCBI Taxonomy" id="412755"/>
    <lineage>
        <taxon>unclassified sequences</taxon>
        <taxon>metagenomes</taxon>
        <taxon>ecological metagenomes</taxon>
    </lineage>
</organism>
<dbReference type="InterPro" id="IPR011701">
    <property type="entry name" value="MFS"/>
</dbReference>
<dbReference type="PANTHER" id="PTHR11360">
    <property type="entry name" value="MONOCARBOXYLATE TRANSPORTER"/>
    <property type="match status" value="1"/>
</dbReference>
<dbReference type="GO" id="GO:0022857">
    <property type="term" value="F:transmembrane transporter activity"/>
    <property type="evidence" value="ECO:0007669"/>
    <property type="project" value="InterPro"/>
</dbReference>
<sequence length="554" mass="58432">MDGIAEDRSFSGDTSRAKPGFFDRENTVAGPDFNRWLVPTAALAIHLCIGMAYGFSVFWLPMANLVAGADPVACADVGFFQALTTTSCNWAVSHVTYTFGIFIAMLGISAALWGAWLEHAGPRKAGAIAALCWGGGMILGGVGVMMHQLWLLYLGVGVLGGVGQGLGYITPVSTLIKWFPDRRGMATGFAIMGYGGGAMVGAPLAVWLMGNFSSDGGKGVASTLMVMGVIYFFIMMAGALGFRVPPNGWKPQGWEPAKGQQANTMITHGHVHLNRAWKTKQFWLIWSALFLNVTAGIAVISMASPMLQDVFGGALVGIQDSAVALTAAQKTAVVAAAAGLVGLISLFNSVGRLFWASLSDKLGRKNTYLTFFVLGIALYGLLPTWGHLGMAGMFVISICIILSMYGGGFSTVPAYLADIFGTQMVGAIHGRLLTAWTAAGLVGPVVIALIREVQLKAGIEPALVYDRTLYIMVGLLVLGLICNSLIKPVDSSLHMTDDELAKERMLQRDNGVSADAQTAARGAFGITGVLAWLAVGVPFLIGLYIAIAKASALF</sequence>
<feature type="transmembrane region" description="Helical" evidence="1">
    <location>
        <begin position="98"/>
        <end position="116"/>
    </location>
</feature>
<feature type="transmembrane region" description="Helical" evidence="1">
    <location>
        <begin position="391"/>
        <end position="416"/>
    </location>
</feature>
<protein>
    <recommendedName>
        <fullName evidence="2">Major facilitator superfamily (MFS) profile domain-containing protein</fullName>
    </recommendedName>
</protein>
<keyword evidence="1" id="KW-0812">Transmembrane</keyword>
<feature type="transmembrane region" description="Helical" evidence="1">
    <location>
        <begin position="36"/>
        <end position="60"/>
    </location>
</feature>
<accession>A0A0F9IPL2</accession>
<dbReference type="SUPFAM" id="SSF103473">
    <property type="entry name" value="MFS general substrate transporter"/>
    <property type="match status" value="1"/>
</dbReference>
<feature type="transmembrane region" description="Helical" evidence="1">
    <location>
        <begin position="220"/>
        <end position="242"/>
    </location>
</feature>
<dbReference type="InterPro" id="IPR036259">
    <property type="entry name" value="MFS_trans_sf"/>
</dbReference>
<comment type="caution">
    <text evidence="3">The sequence shown here is derived from an EMBL/GenBank/DDBJ whole genome shotgun (WGS) entry which is preliminary data.</text>
</comment>
<reference evidence="3" key="1">
    <citation type="journal article" date="2015" name="Nature">
        <title>Complex archaea that bridge the gap between prokaryotes and eukaryotes.</title>
        <authorList>
            <person name="Spang A."/>
            <person name="Saw J.H."/>
            <person name="Jorgensen S.L."/>
            <person name="Zaremba-Niedzwiedzka K."/>
            <person name="Martijn J."/>
            <person name="Lind A.E."/>
            <person name="van Eijk R."/>
            <person name="Schleper C."/>
            <person name="Guy L."/>
            <person name="Ettema T.J."/>
        </authorList>
    </citation>
    <scope>NUCLEOTIDE SEQUENCE</scope>
</reference>